<dbReference type="PROSITE" id="PS00018">
    <property type="entry name" value="EF_HAND_1"/>
    <property type="match status" value="2"/>
</dbReference>
<evidence type="ECO:0000256" key="5">
    <source>
        <dbReference type="SAM" id="MobiDB-lite"/>
    </source>
</evidence>
<dbReference type="Pfam" id="PF13202">
    <property type="entry name" value="EF-hand_5"/>
    <property type="match status" value="1"/>
</dbReference>
<evidence type="ECO:0000256" key="3">
    <source>
        <dbReference type="ARBA" id="ARBA00022837"/>
    </source>
</evidence>
<dbReference type="PROSITE" id="PS50222">
    <property type="entry name" value="EF_HAND_2"/>
    <property type="match status" value="4"/>
</dbReference>
<dbReference type="InterPro" id="IPR002048">
    <property type="entry name" value="EF_hand_dom"/>
</dbReference>
<comment type="similarity">
    <text evidence="1">Belongs to the importin alpha family.</text>
</comment>
<dbReference type="SMART" id="SM00185">
    <property type="entry name" value="ARM"/>
    <property type="match status" value="4"/>
</dbReference>
<dbReference type="Gene3D" id="3.10.20.90">
    <property type="entry name" value="Phosphatidylinositol 3-kinase Catalytic Subunit, Chain A, domain 1"/>
    <property type="match status" value="1"/>
</dbReference>
<feature type="domain" description="EF-hand" evidence="6">
    <location>
        <begin position="892"/>
        <end position="927"/>
    </location>
</feature>
<dbReference type="InterPro" id="IPR011989">
    <property type="entry name" value="ARM-like"/>
</dbReference>
<dbReference type="CDD" id="cd00051">
    <property type="entry name" value="EFh"/>
    <property type="match status" value="3"/>
</dbReference>
<dbReference type="Pfam" id="PF00564">
    <property type="entry name" value="PB1"/>
    <property type="match status" value="1"/>
</dbReference>
<dbReference type="Pfam" id="PF13499">
    <property type="entry name" value="EF-hand_7"/>
    <property type="match status" value="2"/>
</dbReference>
<dbReference type="AlphaFoldDB" id="A0A7S0CZU8"/>
<feature type="domain" description="EF-hand" evidence="6">
    <location>
        <begin position="973"/>
        <end position="1008"/>
    </location>
</feature>
<dbReference type="InterPro" id="IPR053793">
    <property type="entry name" value="PB1-like"/>
</dbReference>
<dbReference type="InterPro" id="IPR016024">
    <property type="entry name" value="ARM-type_fold"/>
</dbReference>
<dbReference type="InterPro" id="IPR000225">
    <property type="entry name" value="Armadillo"/>
</dbReference>
<feature type="domain" description="EF-hand" evidence="6">
    <location>
        <begin position="14"/>
        <end position="49"/>
    </location>
</feature>
<evidence type="ECO:0000313" key="8">
    <source>
        <dbReference type="EMBL" id="CAD8438815.1"/>
    </source>
</evidence>
<evidence type="ECO:0000256" key="2">
    <source>
        <dbReference type="ARBA" id="ARBA00022448"/>
    </source>
</evidence>
<dbReference type="SMART" id="SM00666">
    <property type="entry name" value="PB1"/>
    <property type="match status" value="1"/>
</dbReference>
<gene>
    <name evidence="8" type="ORF">LAMO00422_LOCUS5086</name>
</gene>
<sequence length="1017" mass="115838">MSEGKAVPSAFSPEEIREIKKVFSMVDTDGSGCIDATELSKIITDLTKEKPSQDALQRFIQQVDGNVDGKKDGKIQLEEFITALSHWVKAENVGSSTPARSRKRARESLVTSPREARAKLHKKIAAFFVCFKQSSDFESIRRKFTSLEHKSTTQGLKDDSHKSREKKSEADIKKLLEKCENASTKMSQFASAINGNDLKKALEATWIVADILSIVEILHTPERRFKHSEVIIKIFSRVKEMLLIPRIVLFLKEVEHPKLQYQAARVLTYYAPGPRIAHTPTDSAIHPDKMLHKKEVIRANAIETLKVLLISPSLPVLKQSAIALGTIASYNHEARDYIISQSVVQKLYNLITPSTPLDLLRPVTWALSIFCGHTHDCKNHEPDYKIVGCLEGLEKFNYIINRIDDPETLVNSCCAMSYLLPGIDLHKSVIRRLCELLRYPNPSLQTVLIRCFTDLISLETTHIRDFLDLGLLTNIQSVLKSSTSSSEFNVRLRATELVSILAEKGYTKDVIKADLIPSMVYLVFNDEFVRFVAMKVIKYTTRGQPDESRYLVKKQDIVKTLANSLSFFKMYDSVLRDVYNYYGPTFNFTFIEDVVDALNNLLGVANQNMSVDFINHFDMEIIDKLNTVIKTLVSEVDDEMLAWGDQRDKGVPVEQEIKFMMLKIAELHEKAKTPVCMHIAKSVKRLVREFETLYKKCELKRKRQLERRKKQSQLQQSTKALNSTNQIWGGFDRSMSLDVKGTITVKCFFNGDNRSLQVPLDVNFKSLERAVGLKYGRTLIMTYEDNDGDKMTIESDAILRKAFQAASGGLLKIYLVNKYKSVAISADWKGNGGGGGKNTVFQGMLQELQFETHFSPNDLRALNRQFQKSSMNGRLTKSQFVKEFQKILQGKITNVQAVQLFNSFDKSKDGSIDFREFVIGLSVFYKGDLEERLQLCFDAYDENGDMKIDKFEFFKILEATFNSQGGVPVEKEMIEKLVDNTFDEVDLDVDGCLNFEEFKKAVMTRKIILDSFWTRKI</sequence>
<keyword evidence="2" id="KW-0813">Transport</keyword>
<evidence type="ECO:0000256" key="1">
    <source>
        <dbReference type="ARBA" id="ARBA00010394"/>
    </source>
</evidence>
<dbReference type="CDD" id="cd05992">
    <property type="entry name" value="PB1"/>
    <property type="match status" value="1"/>
</dbReference>
<dbReference type="InterPro" id="IPR018247">
    <property type="entry name" value="EF_Hand_1_Ca_BS"/>
</dbReference>
<reference evidence="8" key="1">
    <citation type="submission" date="2021-01" db="EMBL/GenBank/DDBJ databases">
        <authorList>
            <person name="Corre E."/>
            <person name="Pelletier E."/>
            <person name="Niang G."/>
            <person name="Scheremetjew M."/>
            <person name="Finn R."/>
            <person name="Kale V."/>
            <person name="Holt S."/>
            <person name="Cochrane G."/>
            <person name="Meng A."/>
            <person name="Brown T."/>
            <person name="Cohen L."/>
        </authorList>
    </citation>
    <scope>NUCLEOTIDE SEQUENCE</scope>
    <source>
        <strain evidence="8">CCMP2058</strain>
    </source>
</reference>
<feature type="region of interest" description="Disordered" evidence="5">
    <location>
        <begin position="93"/>
        <end position="112"/>
    </location>
</feature>
<dbReference type="GO" id="GO:0005509">
    <property type="term" value="F:calcium ion binding"/>
    <property type="evidence" value="ECO:0007669"/>
    <property type="project" value="InterPro"/>
</dbReference>
<dbReference type="SUPFAM" id="SSF48371">
    <property type="entry name" value="ARM repeat"/>
    <property type="match status" value="1"/>
</dbReference>
<organism evidence="8">
    <name type="scientific">Amorphochlora amoebiformis</name>
    <dbReference type="NCBI Taxonomy" id="1561963"/>
    <lineage>
        <taxon>Eukaryota</taxon>
        <taxon>Sar</taxon>
        <taxon>Rhizaria</taxon>
        <taxon>Cercozoa</taxon>
        <taxon>Chlorarachniophyceae</taxon>
        <taxon>Amorphochlora</taxon>
    </lineage>
</organism>
<feature type="domain" description="EF-hand" evidence="6">
    <location>
        <begin position="928"/>
        <end position="963"/>
    </location>
</feature>
<dbReference type="PROSITE" id="PS51745">
    <property type="entry name" value="PB1"/>
    <property type="match status" value="1"/>
</dbReference>
<evidence type="ECO:0000256" key="4">
    <source>
        <dbReference type="ARBA" id="ARBA00022927"/>
    </source>
</evidence>
<dbReference type="InterPro" id="IPR011992">
    <property type="entry name" value="EF-hand-dom_pair"/>
</dbReference>
<dbReference type="PANTHER" id="PTHR23316">
    <property type="entry name" value="IMPORTIN ALPHA"/>
    <property type="match status" value="1"/>
</dbReference>
<dbReference type="PRINTS" id="PR00450">
    <property type="entry name" value="RECOVERIN"/>
</dbReference>
<dbReference type="InterPro" id="IPR000270">
    <property type="entry name" value="PB1_dom"/>
</dbReference>
<keyword evidence="3" id="KW-0106">Calcium</keyword>
<dbReference type="SUPFAM" id="SSF47473">
    <property type="entry name" value="EF-hand"/>
    <property type="match status" value="2"/>
</dbReference>
<evidence type="ECO:0008006" key="9">
    <source>
        <dbReference type="Google" id="ProtNLM"/>
    </source>
</evidence>
<accession>A0A7S0CZU8</accession>
<dbReference type="Gene3D" id="1.10.238.10">
    <property type="entry name" value="EF-hand"/>
    <property type="match status" value="2"/>
</dbReference>
<evidence type="ECO:0000259" key="7">
    <source>
        <dbReference type="PROSITE" id="PS51745"/>
    </source>
</evidence>
<dbReference type="SMART" id="SM00054">
    <property type="entry name" value="EFh"/>
    <property type="match status" value="5"/>
</dbReference>
<keyword evidence="4" id="KW-0653">Protein transport</keyword>
<dbReference type="EMBL" id="HBEM01007283">
    <property type="protein sequence ID" value="CAD8438815.1"/>
    <property type="molecule type" value="Transcribed_RNA"/>
</dbReference>
<protein>
    <recommendedName>
        <fullName evidence="9">Calmodulin</fullName>
    </recommendedName>
</protein>
<dbReference type="SUPFAM" id="SSF54277">
    <property type="entry name" value="CAD &amp; PB1 domains"/>
    <property type="match status" value="1"/>
</dbReference>
<dbReference type="GO" id="GO:0015031">
    <property type="term" value="P:protein transport"/>
    <property type="evidence" value="ECO:0007669"/>
    <property type="project" value="UniProtKB-KW"/>
</dbReference>
<name>A0A7S0CZU8_9EUKA</name>
<proteinExistence type="inferred from homology"/>
<feature type="domain" description="PB1" evidence="7">
    <location>
        <begin position="742"/>
        <end position="818"/>
    </location>
</feature>
<dbReference type="Gene3D" id="1.25.10.10">
    <property type="entry name" value="Leucine-rich Repeat Variant"/>
    <property type="match status" value="1"/>
</dbReference>
<evidence type="ECO:0000259" key="6">
    <source>
        <dbReference type="PROSITE" id="PS50222"/>
    </source>
</evidence>